<dbReference type="PANTHER" id="PTHR21581:SF6">
    <property type="entry name" value="TRAFFICKING PROTEIN PARTICLE COMPLEX SUBUNIT 12"/>
    <property type="match status" value="1"/>
</dbReference>
<dbReference type="GeneID" id="39738956"/>
<keyword evidence="1" id="KW-1133">Transmembrane helix</keyword>
<feature type="transmembrane region" description="Helical" evidence="1">
    <location>
        <begin position="178"/>
        <end position="195"/>
    </location>
</feature>
<dbReference type="VEuPathDB" id="PlasmoDB:PRELSG_1452400"/>
<organism evidence="2 3">
    <name type="scientific">Plasmodium relictum</name>
    <dbReference type="NCBI Taxonomy" id="85471"/>
    <lineage>
        <taxon>Eukaryota</taxon>
        <taxon>Sar</taxon>
        <taxon>Alveolata</taxon>
        <taxon>Apicomplexa</taxon>
        <taxon>Aconoidasida</taxon>
        <taxon>Haemosporida</taxon>
        <taxon>Plasmodiidae</taxon>
        <taxon>Plasmodium</taxon>
        <taxon>Plasmodium (Haemamoeba)</taxon>
    </lineage>
</organism>
<evidence type="ECO:0000313" key="2">
    <source>
        <dbReference type="EMBL" id="CRH02790.1"/>
    </source>
</evidence>
<evidence type="ECO:0000256" key="1">
    <source>
        <dbReference type="SAM" id="Phobius"/>
    </source>
</evidence>
<dbReference type="KEGG" id="prel:PRELSG_1452400"/>
<dbReference type="EMBL" id="LN835309">
    <property type="protein sequence ID" value="CRH02790.1"/>
    <property type="molecule type" value="Genomic_DNA"/>
</dbReference>
<dbReference type="Proteomes" id="UP000220158">
    <property type="component" value="Chromosome 14"/>
</dbReference>
<reference evidence="2 3" key="1">
    <citation type="submission" date="2015-04" db="EMBL/GenBank/DDBJ databases">
        <authorList>
            <consortium name="Pathogen Informatics"/>
        </authorList>
    </citation>
    <scope>NUCLEOTIDE SEQUENCE [LARGE SCALE GENOMIC DNA]</scope>
    <source>
        <strain evidence="2 3">SGS1</strain>
    </source>
</reference>
<dbReference type="AlphaFoldDB" id="A0A1J1HCG4"/>
<dbReference type="OrthoDB" id="428342at2759"/>
<name>A0A1J1HCG4_PLARL</name>
<dbReference type="RefSeq" id="XP_028535310.1">
    <property type="nucleotide sequence ID" value="XM_028679614.1"/>
</dbReference>
<dbReference type="InterPro" id="IPR011990">
    <property type="entry name" value="TPR-like_helical_dom_sf"/>
</dbReference>
<dbReference type="OMA" id="ITIKIYC"/>
<keyword evidence="3" id="KW-1185">Reference proteome</keyword>
<keyword evidence="1" id="KW-0812">Transmembrane</keyword>
<evidence type="ECO:0000313" key="3">
    <source>
        <dbReference type="Proteomes" id="UP000220158"/>
    </source>
</evidence>
<evidence type="ECO:0008006" key="4">
    <source>
        <dbReference type="Google" id="ProtNLM"/>
    </source>
</evidence>
<protein>
    <recommendedName>
        <fullName evidence="4">Tetratricopeptide repeat protein</fullName>
    </recommendedName>
</protein>
<gene>
    <name evidence="2" type="ORF">PRELSG_1452400</name>
</gene>
<proteinExistence type="predicted"/>
<sequence>MDEYIIDMYEIEDNVTIGKINLNEEINKKSAEYFNTAKSYIEKKKLKTCENFITEILNFFKKEPFEYIIFMTIKIYCNLRLHSYKSLSTDLNSLGNLDNDDYKFETFSSKYRKKKGSMIPFLLRLINCYYPYTLSLYFTSFDRLYLLILNYENIIKMCNDKIENNESYNNAFLRKKSIFFHYLIVTCYVLCDLLLKKNYIEQAIQLLKDKILYYDPNHINTISLIGKLSLLIGCFDSAKFSFNLTKNLSENNNCNHIKMNNNFFNLFLEEYEIALNEILLIYSNNEYQDSNAVNDYSIFCNNLAITYFYNSDLKKSVQTLEEAITDNYLNSFPSMVRNLNYFYELSKTKNETVNKINDVIKNNLNEDQEILSLIPRN</sequence>
<dbReference type="PANTHER" id="PTHR21581">
    <property type="entry name" value="D-ALANYL-D-ALANINE CARBOXYPEPTIDASE"/>
    <property type="match status" value="1"/>
</dbReference>
<feature type="transmembrane region" description="Helical" evidence="1">
    <location>
        <begin position="121"/>
        <end position="139"/>
    </location>
</feature>
<dbReference type="Gene3D" id="1.25.40.10">
    <property type="entry name" value="Tetratricopeptide repeat domain"/>
    <property type="match status" value="1"/>
</dbReference>
<keyword evidence="1" id="KW-0472">Membrane</keyword>
<accession>A0A1J1HCG4</accession>